<dbReference type="EMBL" id="WTYK01000002">
    <property type="protein sequence ID" value="MXP40839.1"/>
    <property type="molecule type" value="Genomic_DNA"/>
</dbReference>
<feature type="transmembrane region" description="Helical" evidence="2">
    <location>
        <begin position="32"/>
        <end position="51"/>
    </location>
</feature>
<dbReference type="Proteomes" id="UP000469159">
    <property type="component" value="Unassembled WGS sequence"/>
</dbReference>
<evidence type="ECO:0000313" key="3">
    <source>
        <dbReference type="EMBL" id="MXP40839.1"/>
    </source>
</evidence>
<dbReference type="OrthoDB" id="7510110at2"/>
<evidence type="ECO:0000256" key="2">
    <source>
        <dbReference type="SAM" id="Phobius"/>
    </source>
</evidence>
<keyword evidence="4" id="KW-1185">Reference proteome</keyword>
<proteinExistence type="predicted"/>
<accession>A0A6I4UT17</accession>
<keyword evidence="2" id="KW-1133">Transmembrane helix</keyword>
<organism evidence="3 4">
    <name type="scientific">Croceibacterium soli</name>
    <dbReference type="NCBI Taxonomy" id="1739690"/>
    <lineage>
        <taxon>Bacteria</taxon>
        <taxon>Pseudomonadati</taxon>
        <taxon>Pseudomonadota</taxon>
        <taxon>Alphaproteobacteria</taxon>
        <taxon>Sphingomonadales</taxon>
        <taxon>Erythrobacteraceae</taxon>
        <taxon>Croceibacterium</taxon>
    </lineage>
</organism>
<sequence length="92" mass="9567">MTEERITTVRDPEGQTHTHTTVVTDERRSGGGTWLIALIVLIALLVGIWAFTQMSGAEVAKDTAVTDAANSVGTAAEQVGDAAQDAANTVAN</sequence>
<feature type="region of interest" description="Disordered" evidence="1">
    <location>
        <begin position="1"/>
        <end position="21"/>
    </location>
</feature>
<dbReference type="AlphaFoldDB" id="A0A6I4UT17"/>
<keyword evidence="2" id="KW-0472">Membrane</keyword>
<dbReference type="RefSeq" id="WP_160745698.1">
    <property type="nucleotide sequence ID" value="NZ_WTYK01000002.1"/>
</dbReference>
<reference evidence="3 4" key="1">
    <citation type="submission" date="2019-12" db="EMBL/GenBank/DDBJ databases">
        <title>Genomic-based taxomic classification of the family Erythrobacteraceae.</title>
        <authorList>
            <person name="Xu L."/>
        </authorList>
    </citation>
    <scope>NUCLEOTIDE SEQUENCE [LARGE SCALE GENOMIC DNA]</scope>
    <source>
        <strain evidence="3 4">MCCC 1K02066</strain>
    </source>
</reference>
<evidence type="ECO:0000313" key="4">
    <source>
        <dbReference type="Proteomes" id="UP000469159"/>
    </source>
</evidence>
<evidence type="ECO:0000256" key="1">
    <source>
        <dbReference type="SAM" id="MobiDB-lite"/>
    </source>
</evidence>
<protein>
    <submittedName>
        <fullName evidence="3">Uncharacterized protein</fullName>
    </submittedName>
</protein>
<keyword evidence="2" id="KW-0812">Transmembrane</keyword>
<feature type="compositionally biased region" description="Basic and acidic residues" evidence="1">
    <location>
        <begin position="1"/>
        <end position="16"/>
    </location>
</feature>
<comment type="caution">
    <text evidence="3">The sequence shown here is derived from an EMBL/GenBank/DDBJ whole genome shotgun (WGS) entry which is preliminary data.</text>
</comment>
<name>A0A6I4UT17_9SPHN</name>
<gene>
    <name evidence="3" type="ORF">GRI75_04155</name>
</gene>